<dbReference type="EMBL" id="JAUJFL010000003">
    <property type="protein sequence ID" value="KAK2607110.1"/>
    <property type="molecule type" value="Genomic_DNA"/>
</dbReference>
<sequence>MNRHAGGPNWACTARLDIIRKIIMRRSAPRRWISESRAQFNMRSGGGDHHIALLAVQHMGSATMLIVLFAAGRDTVFAFAEMRVVRGESRITVFDRLDSSGN</sequence>
<evidence type="ECO:0000313" key="2">
    <source>
        <dbReference type="EMBL" id="KAK2607110.1"/>
    </source>
</evidence>
<gene>
    <name evidence="2" type="ORF">N8I77_005814</name>
</gene>
<organism evidence="2 3">
    <name type="scientific">Phomopsis amygdali</name>
    <name type="common">Fusicoccum amygdali</name>
    <dbReference type="NCBI Taxonomy" id="1214568"/>
    <lineage>
        <taxon>Eukaryota</taxon>
        <taxon>Fungi</taxon>
        <taxon>Dikarya</taxon>
        <taxon>Ascomycota</taxon>
        <taxon>Pezizomycotina</taxon>
        <taxon>Sordariomycetes</taxon>
        <taxon>Sordariomycetidae</taxon>
        <taxon>Diaporthales</taxon>
        <taxon>Diaporthaceae</taxon>
        <taxon>Diaporthe</taxon>
    </lineage>
</organism>
<dbReference type="Proteomes" id="UP001265746">
    <property type="component" value="Unassembled WGS sequence"/>
</dbReference>
<evidence type="ECO:0000313" key="3">
    <source>
        <dbReference type="Proteomes" id="UP001265746"/>
    </source>
</evidence>
<keyword evidence="1" id="KW-1133">Transmembrane helix</keyword>
<reference evidence="2" key="1">
    <citation type="submission" date="2023-06" db="EMBL/GenBank/DDBJ databases">
        <authorList>
            <person name="Noh H."/>
        </authorList>
    </citation>
    <scope>NUCLEOTIDE SEQUENCE</scope>
    <source>
        <strain evidence="2">DUCC20226</strain>
    </source>
</reference>
<proteinExistence type="predicted"/>
<feature type="transmembrane region" description="Helical" evidence="1">
    <location>
        <begin position="51"/>
        <end position="72"/>
    </location>
</feature>
<protein>
    <submittedName>
        <fullName evidence="2">Uncharacterized protein</fullName>
    </submittedName>
</protein>
<evidence type="ECO:0000256" key="1">
    <source>
        <dbReference type="SAM" id="Phobius"/>
    </source>
</evidence>
<keyword evidence="3" id="KW-1185">Reference proteome</keyword>
<keyword evidence="1" id="KW-0472">Membrane</keyword>
<name>A0AAD9SGP0_PHOAM</name>
<accession>A0AAD9SGP0</accession>
<keyword evidence="1" id="KW-0812">Transmembrane</keyword>
<dbReference type="AlphaFoldDB" id="A0AAD9SGP0"/>
<comment type="caution">
    <text evidence="2">The sequence shown here is derived from an EMBL/GenBank/DDBJ whole genome shotgun (WGS) entry which is preliminary data.</text>
</comment>